<accession>A0ABX8H1S6</accession>
<sequence length="76" mass="9056">MKAFFILVIKKILFLVVALFESAMTIFFLASMVASSVFYYVVRIVTWPYRFLRNGYLHFFGSKEKKSLYTKEPRKK</sequence>
<dbReference type="EMBL" id="CP076129">
    <property type="protein sequence ID" value="QWG09780.1"/>
    <property type="molecule type" value="Genomic_DNA"/>
</dbReference>
<feature type="transmembrane region" description="Helical" evidence="1">
    <location>
        <begin position="12"/>
        <end position="42"/>
    </location>
</feature>
<name>A0ABX8H1S6_9BACT</name>
<keyword evidence="3" id="KW-1185">Reference proteome</keyword>
<evidence type="ECO:0000313" key="2">
    <source>
        <dbReference type="EMBL" id="QWG09780.1"/>
    </source>
</evidence>
<keyword evidence="1" id="KW-0472">Membrane</keyword>
<dbReference type="RefSeq" id="WP_144076446.1">
    <property type="nucleotide sequence ID" value="NZ_CP076129.1"/>
</dbReference>
<gene>
    <name evidence="2" type="ORF">KM029_19055</name>
</gene>
<keyword evidence="1" id="KW-1133">Transmembrane helix</keyword>
<organism evidence="2 3">
    <name type="scientific">Flammeovirga kamogawensis</name>
    <dbReference type="NCBI Taxonomy" id="373891"/>
    <lineage>
        <taxon>Bacteria</taxon>
        <taxon>Pseudomonadati</taxon>
        <taxon>Bacteroidota</taxon>
        <taxon>Cytophagia</taxon>
        <taxon>Cytophagales</taxon>
        <taxon>Flammeovirgaceae</taxon>
        <taxon>Flammeovirga</taxon>
    </lineage>
</organism>
<keyword evidence="1" id="KW-0812">Transmembrane</keyword>
<reference evidence="2 3" key="1">
    <citation type="submission" date="2021-05" db="EMBL/GenBank/DDBJ databases">
        <title>Comparative genomic studies on the polysaccharide-degrading batcterial strains of the Flammeovirga genus.</title>
        <authorList>
            <person name="Zewei F."/>
            <person name="Zheng Z."/>
            <person name="Yu L."/>
            <person name="Ruyue G."/>
            <person name="Yanhong M."/>
            <person name="Yuanyuan C."/>
            <person name="Jingyan G."/>
            <person name="Wenjun H."/>
        </authorList>
    </citation>
    <scope>NUCLEOTIDE SEQUENCE [LARGE SCALE GENOMIC DNA]</scope>
    <source>
        <strain evidence="2 3">YS10</strain>
    </source>
</reference>
<evidence type="ECO:0000256" key="1">
    <source>
        <dbReference type="SAM" id="Phobius"/>
    </source>
</evidence>
<dbReference type="Proteomes" id="UP000682802">
    <property type="component" value="Chromosome 2"/>
</dbReference>
<evidence type="ECO:0000313" key="3">
    <source>
        <dbReference type="Proteomes" id="UP000682802"/>
    </source>
</evidence>
<protein>
    <submittedName>
        <fullName evidence="2">Uncharacterized protein</fullName>
    </submittedName>
</protein>
<proteinExistence type="predicted"/>